<organism evidence="1 2">
    <name type="scientific">Artomyces pyxidatus</name>
    <dbReference type="NCBI Taxonomy" id="48021"/>
    <lineage>
        <taxon>Eukaryota</taxon>
        <taxon>Fungi</taxon>
        <taxon>Dikarya</taxon>
        <taxon>Basidiomycota</taxon>
        <taxon>Agaricomycotina</taxon>
        <taxon>Agaricomycetes</taxon>
        <taxon>Russulales</taxon>
        <taxon>Auriscalpiaceae</taxon>
        <taxon>Artomyces</taxon>
    </lineage>
</organism>
<name>A0ACB8T0D2_9AGAM</name>
<sequence>MDFVHGTTIAKRKTAPKTLYHKSDITAVAVAYKQLVDIKMPAGTAPGPVGGGRIGHDFFVESMSTLTYPTVGHLEAQINEILHHLCDVRVDFKTETADGLVLCPSDLRDSNYIMIDDEGGLWAIDFGRTCFLPPSFVSYSLITSSDIFVKYVAWYVDYPRSPNLRGMEMASGQMVIFGDNNLGQ</sequence>
<comment type="caution">
    <text evidence="1">The sequence shown here is derived from an EMBL/GenBank/DDBJ whole genome shotgun (WGS) entry which is preliminary data.</text>
</comment>
<dbReference type="EMBL" id="MU277212">
    <property type="protein sequence ID" value="KAI0061531.1"/>
    <property type="molecule type" value="Genomic_DNA"/>
</dbReference>
<gene>
    <name evidence="1" type="ORF">BV25DRAFT_763941</name>
</gene>
<reference evidence="1" key="1">
    <citation type="submission" date="2021-03" db="EMBL/GenBank/DDBJ databases">
        <authorList>
            <consortium name="DOE Joint Genome Institute"/>
            <person name="Ahrendt S."/>
            <person name="Looney B.P."/>
            <person name="Miyauchi S."/>
            <person name="Morin E."/>
            <person name="Drula E."/>
            <person name="Courty P.E."/>
            <person name="Chicoki N."/>
            <person name="Fauchery L."/>
            <person name="Kohler A."/>
            <person name="Kuo A."/>
            <person name="Labutti K."/>
            <person name="Pangilinan J."/>
            <person name="Lipzen A."/>
            <person name="Riley R."/>
            <person name="Andreopoulos W."/>
            <person name="He G."/>
            <person name="Johnson J."/>
            <person name="Barry K.W."/>
            <person name="Grigoriev I.V."/>
            <person name="Nagy L."/>
            <person name="Hibbett D."/>
            <person name="Henrissat B."/>
            <person name="Matheny P.B."/>
            <person name="Labbe J."/>
            <person name="Martin F."/>
        </authorList>
    </citation>
    <scope>NUCLEOTIDE SEQUENCE</scope>
    <source>
        <strain evidence="1">HHB10654</strain>
    </source>
</reference>
<accession>A0ACB8T0D2</accession>
<proteinExistence type="predicted"/>
<evidence type="ECO:0000313" key="2">
    <source>
        <dbReference type="Proteomes" id="UP000814140"/>
    </source>
</evidence>
<reference evidence="1" key="2">
    <citation type="journal article" date="2022" name="New Phytol.">
        <title>Evolutionary transition to the ectomycorrhizal habit in the genomes of a hyperdiverse lineage of mushroom-forming fungi.</title>
        <authorList>
            <person name="Looney B."/>
            <person name="Miyauchi S."/>
            <person name="Morin E."/>
            <person name="Drula E."/>
            <person name="Courty P.E."/>
            <person name="Kohler A."/>
            <person name="Kuo A."/>
            <person name="LaButti K."/>
            <person name="Pangilinan J."/>
            <person name="Lipzen A."/>
            <person name="Riley R."/>
            <person name="Andreopoulos W."/>
            <person name="He G."/>
            <person name="Johnson J."/>
            <person name="Nolan M."/>
            <person name="Tritt A."/>
            <person name="Barry K.W."/>
            <person name="Grigoriev I.V."/>
            <person name="Nagy L.G."/>
            <person name="Hibbett D."/>
            <person name="Henrissat B."/>
            <person name="Matheny P.B."/>
            <person name="Labbe J."/>
            <person name="Martin F.M."/>
        </authorList>
    </citation>
    <scope>NUCLEOTIDE SEQUENCE</scope>
    <source>
        <strain evidence="1">HHB10654</strain>
    </source>
</reference>
<protein>
    <submittedName>
        <fullName evidence="1">Uncharacterized protein</fullName>
    </submittedName>
</protein>
<dbReference type="Proteomes" id="UP000814140">
    <property type="component" value="Unassembled WGS sequence"/>
</dbReference>
<evidence type="ECO:0000313" key="1">
    <source>
        <dbReference type="EMBL" id="KAI0061531.1"/>
    </source>
</evidence>
<keyword evidence="2" id="KW-1185">Reference proteome</keyword>